<sequence>MADDKPKTTTEAPEMKQPEKAAAPEQPVQDTSGKAAPTVGDKPLETPEAKKPAQEKAPSVTVYKMDDIKAQREAAAKTDKAAPAKATEQGKKEPRRGRPPKADKAQAAKPEKPKAGPTRGKTDKPKQEQAAAPKAKAPKTPKAAEQAAPPVDEASMEEKKQKLEQELREKYGIPKTDKPVEPWVAPEVEQVVRIAHEKLHAFKDHPFNVEHNTKFLAFVASIRAQGVTQPAIVRPDGKDGYEIISGHRRDAGSIEAEIPFTPCIIRALNDDQAIQQMVEDNVNNREVTTMELARALKMQLEAIKHQGAREALDGQDFTADVDKRSNEVIATRNGMSVKQVQRHIALTRLVQPLQDLVDGKVMGGDGKPLKISFTPAVELSGIRPENQNYIALAIEAQQASPSLSQSQRMRELDKTGKLNGDVIDGIMCEEKKEVDKVIISGAELSNYFGKEKTPQEMKAQIIKLLDDWKGKEKEQAAPEKKPQKEK</sequence>
<dbReference type="Proteomes" id="UP001299546">
    <property type="component" value="Unassembled WGS sequence"/>
</dbReference>
<evidence type="ECO:0000313" key="3">
    <source>
        <dbReference type="EMBL" id="MCB7385696.1"/>
    </source>
</evidence>
<evidence type="ECO:0000259" key="2">
    <source>
        <dbReference type="SMART" id="SM00470"/>
    </source>
</evidence>
<organism evidence="3 4">
    <name type="scientific">Bariatricus massiliensis</name>
    <dbReference type="NCBI Taxonomy" id="1745713"/>
    <lineage>
        <taxon>Bacteria</taxon>
        <taxon>Bacillati</taxon>
        <taxon>Bacillota</taxon>
        <taxon>Clostridia</taxon>
        <taxon>Lachnospirales</taxon>
        <taxon>Lachnospiraceae</taxon>
        <taxon>Bariatricus</taxon>
    </lineage>
</organism>
<dbReference type="Pfam" id="PF02195">
    <property type="entry name" value="ParB_N"/>
    <property type="match status" value="1"/>
</dbReference>
<feature type="compositionally biased region" description="Low complexity" evidence="1">
    <location>
        <begin position="128"/>
        <end position="150"/>
    </location>
</feature>
<dbReference type="CDD" id="cd16407">
    <property type="entry name" value="ParB_N_like"/>
    <property type="match status" value="1"/>
</dbReference>
<feature type="domain" description="ParB-like N-terminal" evidence="2">
    <location>
        <begin position="192"/>
        <end position="282"/>
    </location>
</feature>
<dbReference type="Gene3D" id="3.90.1530.30">
    <property type="match status" value="1"/>
</dbReference>
<feature type="compositionally biased region" description="Basic and acidic residues" evidence="1">
    <location>
        <begin position="42"/>
        <end position="54"/>
    </location>
</feature>
<dbReference type="InterPro" id="IPR050336">
    <property type="entry name" value="Chromosome_partition/occlusion"/>
</dbReference>
<feature type="region of interest" description="Disordered" evidence="1">
    <location>
        <begin position="1"/>
        <end position="163"/>
    </location>
</feature>
<dbReference type="Gene3D" id="1.10.10.2830">
    <property type="match status" value="1"/>
</dbReference>
<dbReference type="InterPro" id="IPR036086">
    <property type="entry name" value="ParB/Sulfiredoxin_sf"/>
</dbReference>
<reference evidence="3 4" key="1">
    <citation type="submission" date="2021-10" db="EMBL/GenBank/DDBJ databases">
        <title>Collection of gut derived symbiotic bacterial strains cultured from healthy donors.</title>
        <authorList>
            <person name="Lin H."/>
            <person name="Littmann E."/>
            <person name="Kohout C."/>
            <person name="Pamer E.G."/>
        </authorList>
    </citation>
    <scope>NUCLEOTIDE SEQUENCE [LARGE SCALE GENOMIC DNA]</scope>
    <source>
        <strain evidence="3 4">DFI.1.165</strain>
    </source>
</reference>
<feature type="compositionally biased region" description="Basic and acidic residues" evidence="1">
    <location>
        <begin position="64"/>
        <end position="92"/>
    </location>
</feature>
<protein>
    <submittedName>
        <fullName evidence="3">ParB N-terminal domain-containing protein</fullName>
    </submittedName>
</protein>
<gene>
    <name evidence="3" type="ORF">LIZ65_00195</name>
</gene>
<dbReference type="PANTHER" id="PTHR33375:SF1">
    <property type="entry name" value="CHROMOSOME-PARTITIONING PROTEIN PARB-RELATED"/>
    <property type="match status" value="1"/>
</dbReference>
<comment type="caution">
    <text evidence="3">The sequence shown here is derived from an EMBL/GenBank/DDBJ whole genome shotgun (WGS) entry which is preliminary data.</text>
</comment>
<proteinExistence type="predicted"/>
<dbReference type="SUPFAM" id="SSF110849">
    <property type="entry name" value="ParB/Sulfiredoxin"/>
    <property type="match status" value="1"/>
</dbReference>
<dbReference type="SUPFAM" id="SSF109709">
    <property type="entry name" value="KorB DNA-binding domain-like"/>
    <property type="match status" value="1"/>
</dbReference>
<feature type="compositionally biased region" description="Basic and acidic residues" evidence="1">
    <location>
        <begin position="100"/>
        <end position="127"/>
    </location>
</feature>
<name>A0ABS8DBA5_9FIRM</name>
<dbReference type="PANTHER" id="PTHR33375">
    <property type="entry name" value="CHROMOSOME-PARTITIONING PROTEIN PARB-RELATED"/>
    <property type="match status" value="1"/>
</dbReference>
<evidence type="ECO:0000313" key="4">
    <source>
        <dbReference type="Proteomes" id="UP001299546"/>
    </source>
</evidence>
<dbReference type="EMBL" id="JAJCIS010000001">
    <property type="protein sequence ID" value="MCB7385696.1"/>
    <property type="molecule type" value="Genomic_DNA"/>
</dbReference>
<accession>A0ABS8DBA5</accession>
<evidence type="ECO:0000256" key="1">
    <source>
        <dbReference type="SAM" id="MobiDB-lite"/>
    </source>
</evidence>
<dbReference type="InterPro" id="IPR003115">
    <property type="entry name" value="ParB_N"/>
</dbReference>
<dbReference type="SMART" id="SM00470">
    <property type="entry name" value="ParB"/>
    <property type="match status" value="1"/>
</dbReference>
<keyword evidence="4" id="KW-1185">Reference proteome</keyword>
<feature type="compositionally biased region" description="Basic and acidic residues" evidence="1">
    <location>
        <begin position="1"/>
        <end position="19"/>
    </location>
</feature>
<dbReference type="RefSeq" id="WP_082891576.1">
    <property type="nucleotide sequence ID" value="NZ_JAJCIQ010000001.1"/>
</dbReference>